<name>A0AAX3E7E9_9EURY</name>
<proteinExistence type="predicted"/>
<evidence type="ECO:0000256" key="1">
    <source>
        <dbReference type="SAM" id="MobiDB-lite"/>
    </source>
</evidence>
<feature type="region of interest" description="Disordered" evidence="1">
    <location>
        <begin position="444"/>
        <end position="473"/>
    </location>
</feature>
<reference evidence="3" key="1">
    <citation type="submission" date="2022-10" db="EMBL/GenBank/DDBJ databases">
        <title>Complete genome of Methanoculleus submarinus DSM 15122.</title>
        <authorList>
            <person name="Chen S.-C."/>
            <person name="Lai S.-J."/>
            <person name="You Y.-T."/>
        </authorList>
    </citation>
    <scope>NUCLEOTIDE SEQUENCE</scope>
    <source>
        <strain evidence="3">DSM 15122</strain>
    </source>
</reference>
<dbReference type="AlphaFoldDB" id="A0AAX3E7E9"/>
<protein>
    <recommendedName>
        <fullName evidence="5">DUF4129 domain-containing protein</fullName>
    </recommendedName>
</protein>
<feature type="transmembrane region" description="Helical" evidence="2">
    <location>
        <begin position="412"/>
        <end position="434"/>
    </location>
</feature>
<evidence type="ECO:0000313" key="3">
    <source>
        <dbReference type="EMBL" id="UYU18057.1"/>
    </source>
</evidence>
<sequence length="570" mass="60937">MRKIRRHVLFIALLITVAALTLILSAGHPGYGSLTGGLPNGYTGQTHDTRANLYSRDLQREQQTPFRCSEEVSPLMENVLDSTAEVLSAASEEDYKRAGGGLEGVGSDIKDLNKQIARQNLIATGIYEFTQASQDNHRSLSGYLSDSEKLDRLQGREGDAAGLEGKAIRTRLNIEKNAIVKRSDRIIDVALQFGVNTTKFEESLEAFASPSDAAAPASSGNKTGPAPINLTVEPEDGVFGDTLLFSGELLAGTQADSVNITVDGNNVASVPTNGNRFRYEYLIDQGSPGVHSAYATAAGRSSGEVKFTIRPVDAHLTCDASYNPDAPGFAICSGMLITITGAPVAEAPVILSIDRERTIRVTTGSDGRYVHNGTFTAGRHTVTAYFTGDGLTPLNAAESRPADFVIPSLGSVLAPTFLLTSSIAITALSAAWFLQRSRHNTGYQGIRSFPDEEGQTAPQYDDESPEPHSVLPEPSADLLHEQTPHEAIGRIYSGLRDRIAVLHGPANAAAMTPREFAARHGRAQFGSDLETFVRRAEAFRYGGLVPTGNDLDDLAALAVAIHREAGGEED</sequence>
<evidence type="ECO:0000313" key="4">
    <source>
        <dbReference type="Proteomes" id="UP001156196"/>
    </source>
</evidence>
<evidence type="ECO:0000256" key="2">
    <source>
        <dbReference type="SAM" id="Phobius"/>
    </source>
</evidence>
<evidence type="ECO:0008006" key="5">
    <source>
        <dbReference type="Google" id="ProtNLM"/>
    </source>
</evidence>
<accession>A0AAX3E7E9</accession>
<keyword evidence="2" id="KW-0472">Membrane</keyword>
<gene>
    <name evidence="3" type="ORF">OH143_10155</name>
</gene>
<keyword evidence="2" id="KW-1133">Transmembrane helix</keyword>
<dbReference type="GeneID" id="4846314"/>
<organism evidence="3 4">
    <name type="scientific">Methanoculleus submarinus</name>
    <dbReference type="NCBI Taxonomy" id="204050"/>
    <lineage>
        <taxon>Archaea</taxon>
        <taxon>Methanobacteriati</taxon>
        <taxon>Methanobacteriota</taxon>
        <taxon>Stenosarchaea group</taxon>
        <taxon>Methanomicrobia</taxon>
        <taxon>Methanomicrobiales</taxon>
        <taxon>Methanomicrobiaceae</taxon>
        <taxon>Methanoculleus</taxon>
    </lineage>
</organism>
<dbReference type="KEGG" id="msum:OH143_10155"/>
<keyword evidence="2" id="KW-0812">Transmembrane</keyword>
<keyword evidence="4" id="KW-1185">Reference proteome</keyword>
<dbReference type="EMBL" id="CP109831">
    <property type="protein sequence ID" value="UYU18057.1"/>
    <property type="molecule type" value="Genomic_DNA"/>
</dbReference>
<dbReference type="RefSeq" id="WP_011843529.1">
    <property type="nucleotide sequence ID" value="NZ_CP109831.1"/>
</dbReference>
<dbReference type="GeneID" id="76731257"/>
<dbReference type="Proteomes" id="UP001156196">
    <property type="component" value="Chromosome"/>
</dbReference>